<evidence type="ECO:0000256" key="7">
    <source>
        <dbReference type="SAM" id="Phobius"/>
    </source>
</evidence>
<dbReference type="EMBL" id="JAEUBE010000511">
    <property type="protein sequence ID" value="KAH3660172.1"/>
    <property type="molecule type" value="Genomic_DNA"/>
</dbReference>
<dbReference type="Proteomes" id="UP000769157">
    <property type="component" value="Unassembled WGS sequence"/>
</dbReference>
<dbReference type="GO" id="GO:0006629">
    <property type="term" value="P:lipid metabolic process"/>
    <property type="evidence" value="ECO:0007669"/>
    <property type="project" value="UniProtKB-KW"/>
</dbReference>
<evidence type="ECO:0000313" key="9">
    <source>
        <dbReference type="Proteomes" id="UP000769157"/>
    </source>
</evidence>
<dbReference type="AlphaFoldDB" id="A0A9P8NVJ5"/>
<evidence type="ECO:0008006" key="10">
    <source>
        <dbReference type="Google" id="ProtNLM"/>
    </source>
</evidence>
<name>A0A9P8NVJ5_9ASCO</name>
<dbReference type="OrthoDB" id="272512at2759"/>
<accession>A0A9P8NVJ5</accession>
<protein>
    <recommendedName>
        <fullName evidence="10">Phospholipid/glycerol acyltransferase domain-containing protein</fullName>
    </recommendedName>
</protein>
<keyword evidence="9" id="KW-1185">Reference proteome</keyword>
<evidence type="ECO:0000256" key="4">
    <source>
        <dbReference type="ARBA" id="ARBA00023098"/>
    </source>
</evidence>
<sequence>MEKFNDWRDKGTGISPFMPIPPPNSSVVVKYIAGPVFALLKLGPAVVLGLLLTITWPVSFLFKPLLRLFLLLIFNVSEVEFTADGVKRSNTKQINAKRPKNGQIVFVNFSSPLDSLVLFLSSTSSSTVFLFADSKGNLRQLSGLIDSFKFALSQPIIYPASDKGISDLSKYKSKVVFIFAEGTTSNNRGVLAFPDIDFTSIVAKKDSFHFRAVSIKSTPSSLISTPIPQSLSSFMYGLLSHLSYDVKYKLKVFDLPDLKPATIREKLSNFGTLKLTGQDLDINKKLSFITTYNKVNKRL</sequence>
<keyword evidence="5 7" id="KW-0472">Membrane</keyword>
<comment type="caution">
    <text evidence="8">The sequence shown here is derived from an EMBL/GenBank/DDBJ whole genome shotgun (WGS) entry which is preliminary data.</text>
</comment>
<keyword evidence="1" id="KW-0808">Transferase</keyword>
<evidence type="ECO:0000256" key="2">
    <source>
        <dbReference type="ARBA" id="ARBA00022692"/>
    </source>
</evidence>
<proteinExistence type="predicted"/>
<evidence type="ECO:0000256" key="5">
    <source>
        <dbReference type="ARBA" id="ARBA00023136"/>
    </source>
</evidence>
<keyword evidence="2 7" id="KW-0812">Transmembrane</keyword>
<reference evidence="8" key="1">
    <citation type="journal article" date="2021" name="Open Biol.">
        <title>Shared evolutionary footprints suggest mitochondrial oxidative damage underlies multiple complex I losses in fungi.</title>
        <authorList>
            <person name="Schikora-Tamarit M.A."/>
            <person name="Marcet-Houben M."/>
            <person name="Nosek J."/>
            <person name="Gabaldon T."/>
        </authorList>
    </citation>
    <scope>NUCLEOTIDE SEQUENCE</scope>
    <source>
        <strain evidence="8">CBS6075</strain>
    </source>
</reference>
<dbReference type="PANTHER" id="PTHR23063">
    <property type="entry name" value="PHOSPHOLIPID ACYLTRANSFERASE"/>
    <property type="match status" value="1"/>
</dbReference>
<evidence type="ECO:0000313" key="8">
    <source>
        <dbReference type="EMBL" id="KAH3660172.1"/>
    </source>
</evidence>
<feature type="transmembrane region" description="Helical" evidence="7">
    <location>
        <begin position="31"/>
        <end position="53"/>
    </location>
</feature>
<organism evidence="8 9">
    <name type="scientific">Ogataea philodendri</name>
    <dbReference type="NCBI Taxonomy" id="1378263"/>
    <lineage>
        <taxon>Eukaryota</taxon>
        <taxon>Fungi</taxon>
        <taxon>Dikarya</taxon>
        <taxon>Ascomycota</taxon>
        <taxon>Saccharomycotina</taxon>
        <taxon>Pichiomycetes</taxon>
        <taxon>Pichiales</taxon>
        <taxon>Pichiaceae</taxon>
        <taxon>Ogataea</taxon>
    </lineage>
</organism>
<keyword evidence="4" id="KW-0443">Lipid metabolism</keyword>
<evidence type="ECO:0000256" key="3">
    <source>
        <dbReference type="ARBA" id="ARBA00022989"/>
    </source>
</evidence>
<evidence type="ECO:0000256" key="1">
    <source>
        <dbReference type="ARBA" id="ARBA00022679"/>
    </source>
</evidence>
<dbReference type="GO" id="GO:0016746">
    <property type="term" value="F:acyltransferase activity"/>
    <property type="evidence" value="ECO:0007669"/>
    <property type="project" value="UniProtKB-KW"/>
</dbReference>
<reference evidence="8" key="2">
    <citation type="submission" date="2021-01" db="EMBL/GenBank/DDBJ databases">
        <authorList>
            <person name="Schikora-Tamarit M.A."/>
        </authorList>
    </citation>
    <scope>NUCLEOTIDE SEQUENCE</scope>
    <source>
        <strain evidence="8">CBS6075</strain>
    </source>
</reference>
<evidence type="ECO:0000256" key="6">
    <source>
        <dbReference type="ARBA" id="ARBA00023315"/>
    </source>
</evidence>
<dbReference type="PANTHER" id="PTHR23063:SF60">
    <property type="entry name" value="LYSOPHOSPHATIDIC ACID:OLEOYL-COA ACYLTRANSFERASE 1"/>
    <property type="match status" value="1"/>
</dbReference>
<dbReference type="RefSeq" id="XP_046057883.1">
    <property type="nucleotide sequence ID" value="XM_046208766.1"/>
</dbReference>
<gene>
    <name evidence="8" type="ORF">OGAPHI_007377</name>
</gene>
<dbReference type="GeneID" id="70239341"/>
<keyword evidence="6" id="KW-0012">Acyltransferase</keyword>
<keyword evidence="3 7" id="KW-1133">Transmembrane helix</keyword>